<dbReference type="InterPro" id="IPR000276">
    <property type="entry name" value="GPCR_Rhodpsn"/>
</dbReference>
<feature type="transmembrane region" description="Helical" evidence="8">
    <location>
        <begin position="63"/>
        <end position="87"/>
    </location>
</feature>
<comment type="caution">
    <text evidence="10">The sequence shown here is derived from an EMBL/GenBank/DDBJ whole genome shotgun (WGS) entry which is preliminary data.</text>
</comment>
<keyword evidence="2 8" id="KW-0812">Transmembrane</keyword>
<dbReference type="Proteomes" id="UP001208570">
    <property type="component" value="Unassembled WGS sequence"/>
</dbReference>
<dbReference type="SUPFAM" id="SSF81321">
    <property type="entry name" value="Family A G protein-coupled receptor-like"/>
    <property type="match status" value="1"/>
</dbReference>
<keyword evidence="11" id="KW-1185">Reference proteome</keyword>
<sequence>MGTASNNSENVALNASSALGARFTLENHLWIYSSCFLLIFGLSGSLLTMFVTFSRPFRATSSGIYLSTLAFAHFTLLLAGLVPEFLHQLHVITLWEENAWTCRTDTYVCYISVAISVWTLTLLSCDRYVADRFPLKRALYCTCRRATVSCGAVFVAANLNAHVFWSRGTVRNNDTLVSNCAYLPEYLFLELSVRPVVTSLIVFILPSIVITASFLGTVFHFNSAQRRQRSAVSALFRCNDEEGWIVFSELTVLCLITSAAFLLLHYPSLVIFIGSKWWQHSSWYPLAKAITNQLTYAHPAINFLLYSKNSQRFRDQLMRIFRAKKPRRNSSVRFQPASTDV</sequence>
<proteinExistence type="predicted"/>
<organism evidence="10 11">
    <name type="scientific">Paralvinella palmiformis</name>
    <dbReference type="NCBI Taxonomy" id="53620"/>
    <lineage>
        <taxon>Eukaryota</taxon>
        <taxon>Metazoa</taxon>
        <taxon>Spiralia</taxon>
        <taxon>Lophotrochozoa</taxon>
        <taxon>Annelida</taxon>
        <taxon>Polychaeta</taxon>
        <taxon>Sedentaria</taxon>
        <taxon>Canalipalpata</taxon>
        <taxon>Terebellida</taxon>
        <taxon>Terebelliformia</taxon>
        <taxon>Alvinellidae</taxon>
        <taxon>Paralvinella</taxon>
    </lineage>
</organism>
<dbReference type="AlphaFoldDB" id="A0AAD9JIF2"/>
<dbReference type="Gene3D" id="1.20.1070.10">
    <property type="entry name" value="Rhodopsin 7-helix transmembrane proteins"/>
    <property type="match status" value="1"/>
</dbReference>
<gene>
    <name evidence="10" type="ORF">LSH36_293g03036</name>
</gene>
<evidence type="ECO:0000256" key="7">
    <source>
        <dbReference type="ARBA" id="ARBA00023224"/>
    </source>
</evidence>
<feature type="transmembrane region" description="Helical" evidence="8">
    <location>
        <begin position="29"/>
        <end position="51"/>
    </location>
</feature>
<keyword evidence="5 8" id="KW-0472">Membrane</keyword>
<evidence type="ECO:0000256" key="1">
    <source>
        <dbReference type="ARBA" id="ARBA00004141"/>
    </source>
</evidence>
<feature type="transmembrane region" description="Helical" evidence="8">
    <location>
        <begin position="243"/>
        <end position="266"/>
    </location>
</feature>
<evidence type="ECO:0000256" key="3">
    <source>
        <dbReference type="ARBA" id="ARBA00022989"/>
    </source>
</evidence>
<accession>A0AAD9JIF2</accession>
<name>A0AAD9JIF2_9ANNE</name>
<evidence type="ECO:0000259" key="9">
    <source>
        <dbReference type="PROSITE" id="PS50262"/>
    </source>
</evidence>
<feature type="transmembrane region" description="Helical" evidence="8">
    <location>
        <begin position="146"/>
        <end position="165"/>
    </location>
</feature>
<evidence type="ECO:0000256" key="8">
    <source>
        <dbReference type="SAM" id="Phobius"/>
    </source>
</evidence>
<feature type="transmembrane region" description="Helical" evidence="8">
    <location>
        <begin position="107"/>
        <end position="125"/>
    </location>
</feature>
<dbReference type="PROSITE" id="PS50262">
    <property type="entry name" value="G_PROTEIN_RECEP_F1_2"/>
    <property type="match status" value="1"/>
</dbReference>
<dbReference type="PANTHER" id="PTHR24243">
    <property type="entry name" value="G-PROTEIN COUPLED RECEPTOR"/>
    <property type="match status" value="1"/>
</dbReference>
<feature type="domain" description="G-protein coupled receptors family 1 profile" evidence="9">
    <location>
        <begin position="44"/>
        <end position="306"/>
    </location>
</feature>
<dbReference type="PRINTS" id="PR00237">
    <property type="entry name" value="GPCRRHODOPSN"/>
</dbReference>
<dbReference type="PANTHER" id="PTHR24243:SF230">
    <property type="entry name" value="G-PROTEIN COUPLED RECEPTORS FAMILY 1 PROFILE DOMAIN-CONTAINING PROTEIN"/>
    <property type="match status" value="1"/>
</dbReference>
<comment type="subcellular location">
    <subcellularLocation>
        <location evidence="1">Membrane</location>
        <topology evidence="1">Multi-pass membrane protein</topology>
    </subcellularLocation>
</comment>
<feature type="transmembrane region" description="Helical" evidence="8">
    <location>
        <begin position="196"/>
        <end position="222"/>
    </location>
</feature>
<dbReference type="GO" id="GO:0005886">
    <property type="term" value="C:plasma membrane"/>
    <property type="evidence" value="ECO:0007669"/>
    <property type="project" value="TreeGrafter"/>
</dbReference>
<keyword evidence="3 8" id="KW-1133">Transmembrane helix</keyword>
<reference evidence="10" key="1">
    <citation type="journal article" date="2023" name="Mol. Biol. Evol.">
        <title>Third-Generation Sequencing Reveals the Adaptive Role of the Epigenome in Three Deep-Sea Polychaetes.</title>
        <authorList>
            <person name="Perez M."/>
            <person name="Aroh O."/>
            <person name="Sun Y."/>
            <person name="Lan Y."/>
            <person name="Juniper S.K."/>
            <person name="Young C.R."/>
            <person name="Angers B."/>
            <person name="Qian P.Y."/>
        </authorList>
    </citation>
    <scope>NUCLEOTIDE SEQUENCE</scope>
    <source>
        <strain evidence="10">P08H-3</strain>
    </source>
</reference>
<dbReference type="InterPro" id="IPR017452">
    <property type="entry name" value="GPCR_Rhodpsn_7TM"/>
</dbReference>
<protein>
    <recommendedName>
        <fullName evidence="9">G-protein coupled receptors family 1 profile domain-containing protein</fullName>
    </recommendedName>
</protein>
<evidence type="ECO:0000256" key="6">
    <source>
        <dbReference type="ARBA" id="ARBA00023170"/>
    </source>
</evidence>
<dbReference type="Pfam" id="PF00001">
    <property type="entry name" value="7tm_1"/>
    <property type="match status" value="1"/>
</dbReference>
<keyword evidence="4" id="KW-0297">G-protein coupled receptor</keyword>
<evidence type="ECO:0000256" key="2">
    <source>
        <dbReference type="ARBA" id="ARBA00022692"/>
    </source>
</evidence>
<evidence type="ECO:0000256" key="4">
    <source>
        <dbReference type="ARBA" id="ARBA00023040"/>
    </source>
</evidence>
<keyword evidence="7" id="KW-0807">Transducer</keyword>
<evidence type="ECO:0000313" key="11">
    <source>
        <dbReference type="Proteomes" id="UP001208570"/>
    </source>
</evidence>
<evidence type="ECO:0000313" key="10">
    <source>
        <dbReference type="EMBL" id="KAK2153554.1"/>
    </source>
</evidence>
<dbReference type="GO" id="GO:0004930">
    <property type="term" value="F:G protein-coupled receptor activity"/>
    <property type="evidence" value="ECO:0007669"/>
    <property type="project" value="UniProtKB-KW"/>
</dbReference>
<keyword evidence="6" id="KW-0675">Receptor</keyword>
<dbReference type="EMBL" id="JAODUP010000293">
    <property type="protein sequence ID" value="KAK2153554.1"/>
    <property type="molecule type" value="Genomic_DNA"/>
</dbReference>
<evidence type="ECO:0000256" key="5">
    <source>
        <dbReference type="ARBA" id="ARBA00023136"/>
    </source>
</evidence>